<dbReference type="Proteomes" id="UP001519363">
    <property type="component" value="Unassembled WGS sequence"/>
</dbReference>
<reference evidence="5 6" key="1">
    <citation type="submission" date="2021-03" db="EMBL/GenBank/DDBJ databases">
        <title>Sequencing the genomes of 1000 actinobacteria strains.</title>
        <authorList>
            <person name="Klenk H.-P."/>
        </authorList>
    </citation>
    <scope>NUCLEOTIDE SEQUENCE [LARGE SCALE GENOMIC DNA]</scope>
    <source>
        <strain evidence="5 6">DSM 44580</strain>
    </source>
</reference>
<proteinExistence type="predicted"/>
<protein>
    <submittedName>
        <fullName evidence="5">DNA-binding LacI/PurR family transcriptional regulator</fullName>
    </submittedName>
</protein>
<dbReference type="EMBL" id="JAGIOO010000001">
    <property type="protein sequence ID" value="MBP2476241.1"/>
    <property type="molecule type" value="Genomic_DNA"/>
</dbReference>
<dbReference type="CDD" id="cd01392">
    <property type="entry name" value="HTH_LacI"/>
    <property type="match status" value="1"/>
</dbReference>
<dbReference type="SMART" id="SM00354">
    <property type="entry name" value="HTH_LACI"/>
    <property type="match status" value="1"/>
</dbReference>
<dbReference type="InterPro" id="IPR000843">
    <property type="entry name" value="HTH_LacI"/>
</dbReference>
<accession>A0ABS5AIP3</accession>
<dbReference type="Pfam" id="PF13377">
    <property type="entry name" value="Peripla_BP_3"/>
    <property type="match status" value="1"/>
</dbReference>
<evidence type="ECO:0000256" key="3">
    <source>
        <dbReference type="ARBA" id="ARBA00023163"/>
    </source>
</evidence>
<organism evidence="5 6">
    <name type="scientific">Crossiella equi</name>
    <dbReference type="NCBI Taxonomy" id="130796"/>
    <lineage>
        <taxon>Bacteria</taxon>
        <taxon>Bacillati</taxon>
        <taxon>Actinomycetota</taxon>
        <taxon>Actinomycetes</taxon>
        <taxon>Pseudonocardiales</taxon>
        <taxon>Pseudonocardiaceae</taxon>
        <taxon>Crossiella</taxon>
    </lineage>
</organism>
<dbReference type="Gene3D" id="1.10.260.40">
    <property type="entry name" value="lambda repressor-like DNA-binding domains"/>
    <property type="match status" value="1"/>
</dbReference>
<dbReference type="Pfam" id="PF00356">
    <property type="entry name" value="LacI"/>
    <property type="match status" value="1"/>
</dbReference>
<evidence type="ECO:0000313" key="6">
    <source>
        <dbReference type="Proteomes" id="UP001519363"/>
    </source>
</evidence>
<evidence type="ECO:0000256" key="2">
    <source>
        <dbReference type="ARBA" id="ARBA00023125"/>
    </source>
</evidence>
<comment type="caution">
    <text evidence="5">The sequence shown here is derived from an EMBL/GenBank/DDBJ whole genome shotgun (WGS) entry which is preliminary data.</text>
</comment>
<evidence type="ECO:0000256" key="1">
    <source>
        <dbReference type="ARBA" id="ARBA00023015"/>
    </source>
</evidence>
<evidence type="ECO:0000259" key="4">
    <source>
        <dbReference type="PROSITE" id="PS50932"/>
    </source>
</evidence>
<dbReference type="PROSITE" id="PS50932">
    <property type="entry name" value="HTH_LACI_2"/>
    <property type="match status" value="1"/>
</dbReference>
<gene>
    <name evidence="5" type="ORF">JOF53_005113</name>
</gene>
<dbReference type="RefSeq" id="WP_307850154.1">
    <property type="nucleotide sequence ID" value="NZ_JAGIOO010000001.1"/>
</dbReference>
<dbReference type="SUPFAM" id="SSF47413">
    <property type="entry name" value="lambda repressor-like DNA-binding domains"/>
    <property type="match status" value="1"/>
</dbReference>
<keyword evidence="6" id="KW-1185">Reference proteome</keyword>
<dbReference type="InterPro" id="IPR046335">
    <property type="entry name" value="LacI/GalR-like_sensor"/>
</dbReference>
<dbReference type="PANTHER" id="PTHR30146">
    <property type="entry name" value="LACI-RELATED TRANSCRIPTIONAL REPRESSOR"/>
    <property type="match status" value="1"/>
</dbReference>
<dbReference type="GO" id="GO:0003677">
    <property type="term" value="F:DNA binding"/>
    <property type="evidence" value="ECO:0007669"/>
    <property type="project" value="UniProtKB-KW"/>
</dbReference>
<keyword evidence="2 5" id="KW-0238">DNA-binding</keyword>
<dbReference type="CDD" id="cd06267">
    <property type="entry name" value="PBP1_LacI_sugar_binding-like"/>
    <property type="match status" value="1"/>
</dbReference>
<dbReference type="InterPro" id="IPR028082">
    <property type="entry name" value="Peripla_BP_I"/>
</dbReference>
<keyword evidence="1" id="KW-0805">Transcription regulation</keyword>
<keyword evidence="3" id="KW-0804">Transcription</keyword>
<name>A0ABS5AIP3_9PSEU</name>
<dbReference type="SUPFAM" id="SSF53822">
    <property type="entry name" value="Periplasmic binding protein-like I"/>
    <property type="match status" value="1"/>
</dbReference>
<dbReference type="Gene3D" id="3.40.50.2300">
    <property type="match status" value="2"/>
</dbReference>
<feature type="domain" description="HTH lacI-type" evidence="4">
    <location>
        <begin position="1"/>
        <end position="50"/>
    </location>
</feature>
<evidence type="ECO:0000313" key="5">
    <source>
        <dbReference type="EMBL" id="MBP2476241.1"/>
    </source>
</evidence>
<dbReference type="InterPro" id="IPR010982">
    <property type="entry name" value="Lambda_DNA-bd_dom_sf"/>
</dbReference>
<dbReference type="PANTHER" id="PTHR30146:SF109">
    <property type="entry name" value="HTH-TYPE TRANSCRIPTIONAL REGULATOR GALS"/>
    <property type="match status" value="1"/>
</dbReference>
<sequence>MAAVAGVSRATVSRVINDSPRVSPEAREAVHNAVRQLGYVPNKAARTLVTRRTEAIALVLSEQENKVFDDPHFATAVRTATEELSTMDTQMVLMLTHDETTHARVLRFLGAGHVDGALMMAPHRNDPLPAAVAELPIPVVFSGKLWQPEDGLYLVDNDNVGGARMATEHLLGLGRRTVVSITGPVDEKAALDRLAGWQQAVGADQDEVSRLTACGEFTREGGEQAMRELLARVPDLDAVFAANDLMADGALRVLRAAGRKVPEEIAVVGFDDQPAVAPLSEPPLTTVRQHPGEQMRRMVQTLLRLVSGENVPPGREVIPTELVKRASA</sequence>